<evidence type="ECO:0000313" key="1">
    <source>
        <dbReference type="EMBL" id="KAJ5191546.1"/>
    </source>
</evidence>
<protein>
    <submittedName>
        <fullName evidence="1">Uncharacterized protein</fullName>
    </submittedName>
</protein>
<dbReference type="AlphaFoldDB" id="A0A9W9M6I2"/>
<dbReference type="Proteomes" id="UP001150904">
    <property type="component" value="Unassembled WGS sequence"/>
</dbReference>
<dbReference type="OrthoDB" id="4294304at2759"/>
<sequence length="149" mass="17024">MMDPTDSDEMSDIHEIEYPQNMLQKVWAAQFRPYPHGQKTDIPNPTWVFVLYHDIDESGTDDQTTSIVEGVFTTLEKANEAALNFFIEDYASFFDQKEDMSNFFESNTAKNDGLNTVEWSILYDGGVSLEATDAKGPKIHVYVQSHELE</sequence>
<comment type="caution">
    <text evidence="1">The sequence shown here is derived from an EMBL/GenBank/DDBJ whole genome shotgun (WGS) entry which is preliminary data.</text>
</comment>
<proteinExistence type="predicted"/>
<dbReference type="EMBL" id="JAPQKR010000016">
    <property type="protein sequence ID" value="KAJ5191546.1"/>
    <property type="molecule type" value="Genomic_DNA"/>
</dbReference>
<keyword evidence="2" id="KW-1185">Reference proteome</keyword>
<name>A0A9W9M6I2_9EURO</name>
<evidence type="ECO:0000313" key="2">
    <source>
        <dbReference type="Proteomes" id="UP001150904"/>
    </source>
</evidence>
<gene>
    <name evidence="1" type="ORF">N7498_010531</name>
</gene>
<reference evidence="1" key="1">
    <citation type="submission" date="2022-12" db="EMBL/GenBank/DDBJ databases">
        <authorList>
            <person name="Petersen C."/>
        </authorList>
    </citation>
    <scope>NUCLEOTIDE SEQUENCE</scope>
    <source>
        <strain evidence="1">IBT 15544</strain>
    </source>
</reference>
<dbReference type="GeneID" id="83184888"/>
<reference evidence="1" key="2">
    <citation type="journal article" date="2023" name="IMA Fungus">
        <title>Comparative genomic study of the Penicillium genus elucidates a diverse pangenome and 15 lateral gene transfer events.</title>
        <authorList>
            <person name="Petersen C."/>
            <person name="Sorensen T."/>
            <person name="Nielsen M.R."/>
            <person name="Sondergaard T.E."/>
            <person name="Sorensen J.L."/>
            <person name="Fitzpatrick D.A."/>
            <person name="Frisvad J.C."/>
            <person name="Nielsen K.L."/>
        </authorList>
    </citation>
    <scope>NUCLEOTIDE SEQUENCE</scope>
    <source>
        <strain evidence="1">IBT 15544</strain>
    </source>
</reference>
<dbReference type="RefSeq" id="XP_058304486.1">
    <property type="nucleotide sequence ID" value="XM_058457587.1"/>
</dbReference>
<accession>A0A9W9M6I2</accession>
<organism evidence="1 2">
    <name type="scientific">Penicillium cinerascens</name>
    <dbReference type="NCBI Taxonomy" id="70096"/>
    <lineage>
        <taxon>Eukaryota</taxon>
        <taxon>Fungi</taxon>
        <taxon>Dikarya</taxon>
        <taxon>Ascomycota</taxon>
        <taxon>Pezizomycotina</taxon>
        <taxon>Eurotiomycetes</taxon>
        <taxon>Eurotiomycetidae</taxon>
        <taxon>Eurotiales</taxon>
        <taxon>Aspergillaceae</taxon>
        <taxon>Penicillium</taxon>
    </lineage>
</organism>